<sequence>MPRFLLSWSFPVNEDIWLIAGKEKTASWYEGAKDPEKEVKGKRFLALTGMLANVLPTHAQMAILEQFAIG</sequence>
<evidence type="ECO:0000313" key="1">
    <source>
        <dbReference type="EMBL" id="THZ83192.1"/>
    </source>
</evidence>
<proteinExistence type="predicted"/>
<reference evidence="1 2" key="1">
    <citation type="submission" date="2018-10" db="EMBL/GenBank/DDBJ databases">
        <title>Fifty Aureobasidium pullulans genomes reveal a recombining polyextremotolerant generalist.</title>
        <authorList>
            <person name="Gostincar C."/>
            <person name="Turk M."/>
            <person name="Zajc J."/>
            <person name="Gunde-Cimerman N."/>
        </authorList>
    </citation>
    <scope>NUCLEOTIDE SEQUENCE [LARGE SCALE GENOMIC DNA]</scope>
    <source>
        <strain evidence="1 2">EXF-3403</strain>
    </source>
</reference>
<name>A0A4S9XSX4_AURPU</name>
<protein>
    <submittedName>
        <fullName evidence="1">Uncharacterized protein</fullName>
    </submittedName>
</protein>
<dbReference type="Proteomes" id="UP000310039">
    <property type="component" value="Unassembled WGS sequence"/>
</dbReference>
<evidence type="ECO:0000313" key="2">
    <source>
        <dbReference type="Proteomes" id="UP000310039"/>
    </source>
</evidence>
<accession>A0A4S9XSX4</accession>
<dbReference type="AlphaFoldDB" id="A0A4S9XSX4"/>
<organism evidence="1 2">
    <name type="scientific">Aureobasidium pullulans</name>
    <name type="common">Black yeast</name>
    <name type="synonym">Pullularia pullulans</name>
    <dbReference type="NCBI Taxonomy" id="5580"/>
    <lineage>
        <taxon>Eukaryota</taxon>
        <taxon>Fungi</taxon>
        <taxon>Dikarya</taxon>
        <taxon>Ascomycota</taxon>
        <taxon>Pezizomycotina</taxon>
        <taxon>Dothideomycetes</taxon>
        <taxon>Dothideomycetidae</taxon>
        <taxon>Dothideales</taxon>
        <taxon>Saccotheciaceae</taxon>
        <taxon>Aureobasidium</taxon>
    </lineage>
</organism>
<dbReference type="EMBL" id="QZBT01000064">
    <property type="protein sequence ID" value="THZ83192.1"/>
    <property type="molecule type" value="Genomic_DNA"/>
</dbReference>
<gene>
    <name evidence="1" type="ORF">D6C84_05180</name>
</gene>
<comment type="caution">
    <text evidence="1">The sequence shown here is derived from an EMBL/GenBank/DDBJ whole genome shotgun (WGS) entry which is preliminary data.</text>
</comment>